<protein>
    <submittedName>
        <fullName evidence="1">DUF3088 domain-containing protein</fullName>
    </submittedName>
</protein>
<keyword evidence="2" id="KW-1185">Reference proteome</keyword>
<dbReference type="EMBL" id="JARJLM010000620">
    <property type="protein sequence ID" value="MDF3838678.1"/>
    <property type="molecule type" value="Genomic_DNA"/>
</dbReference>
<dbReference type="InterPro" id="IPR021439">
    <property type="entry name" value="DUF3088"/>
</dbReference>
<reference evidence="1 2" key="1">
    <citation type="submission" date="2023-03" db="EMBL/GenBank/DDBJ databases">
        <title>Draft assemblies of triclosan tolerant bacteria isolated from returned activated sludge.</title>
        <authorList>
            <person name="Van Hamelsveld S."/>
        </authorList>
    </citation>
    <scope>NUCLEOTIDE SEQUENCE [LARGE SCALE GENOMIC DNA]</scope>
    <source>
        <strain evidence="1 2">GW210010_S58</strain>
    </source>
</reference>
<dbReference type="RefSeq" id="WP_276268576.1">
    <property type="nucleotide sequence ID" value="NZ_JARJLM010000620.1"/>
</dbReference>
<gene>
    <name evidence="1" type="ORF">P3W85_37945</name>
</gene>
<evidence type="ECO:0000313" key="2">
    <source>
        <dbReference type="Proteomes" id="UP001216674"/>
    </source>
</evidence>
<accession>A0ABT6B240</accession>
<sequence>MSRDRLFLLQPGFIDPKHPEDRFVCPHGLPIEGLLASAPELAARLDITRVPFERPRRDVIAVLGEAHQDLPALVLGDHAPAPADAQAVGEVRFVTDSRRILELLAGRHGFAKVH</sequence>
<dbReference type="Pfam" id="PF11287">
    <property type="entry name" value="DUF3088"/>
    <property type="match status" value="1"/>
</dbReference>
<name>A0ABT6B240_9BURK</name>
<dbReference type="Proteomes" id="UP001216674">
    <property type="component" value="Unassembled WGS sequence"/>
</dbReference>
<evidence type="ECO:0000313" key="1">
    <source>
        <dbReference type="EMBL" id="MDF3838678.1"/>
    </source>
</evidence>
<proteinExistence type="predicted"/>
<organism evidence="1 2">
    <name type="scientific">Cupriavidus basilensis</name>
    <dbReference type="NCBI Taxonomy" id="68895"/>
    <lineage>
        <taxon>Bacteria</taxon>
        <taxon>Pseudomonadati</taxon>
        <taxon>Pseudomonadota</taxon>
        <taxon>Betaproteobacteria</taxon>
        <taxon>Burkholderiales</taxon>
        <taxon>Burkholderiaceae</taxon>
        <taxon>Cupriavidus</taxon>
    </lineage>
</organism>
<comment type="caution">
    <text evidence="1">The sequence shown here is derived from an EMBL/GenBank/DDBJ whole genome shotgun (WGS) entry which is preliminary data.</text>
</comment>